<gene>
    <name evidence="1" type="ordered locus">Avin_39370</name>
</gene>
<dbReference type="eggNOG" id="ENOG5033VQW">
    <property type="taxonomic scope" value="Bacteria"/>
</dbReference>
<dbReference type="GeneID" id="88186893"/>
<evidence type="ECO:0000313" key="2">
    <source>
        <dbReference type="Proteomes" id="UP000002424"/>
    </source>
</evidence>
<accession>C1DSY4</accession>
<dbReference type="EMBL" id="CP001157">
    <property type="protein sequence ID" value="ACO80077.1"/>
    <property type="molecule type" value="Genomic_DNA"/>
</dbReference>
<dbReference type="HOGENOM" id="CLU_1473998_0_0_6"/>
<proteinExistence type="predicted"/>
<evidence type="ECO:0000313" key="1">
    <source>
        <dbReference type="EMBL" id="ACO80077.1"/>
    </source>
</evidence>
<dbReference type="STRING" id="322710.Avin_39370"/>
<dbReference type="Proteomes" id="UP000002424">
    <property type="component" value="Chromosome"/>
</dbReference>
<dbReference type="PROSITE" id="PS51257">
    <property type="entry name" value="PROKAR_LIPOPROTEIN"/>
    <property type="match status" value="1"/>
</dbReference>
<sequence length="180" mass="19875">MRAWRLVLLLPFCLLAGCLVSFTERIAPGEAAPVSLLGEWSRRNEWGERLALEIRPAGPARYRARQSLEGADDGLQAEFTVTRHGRRWYLSAGLPDDLGGGFLILGFELTANNELVLYNLGPARVRQALERGTLAGKPIVTARGPGVRVLSPLDRVFAYLDDPANSDVFSEVARYRRVGQ</sequence>
<dbReference type="EnsemblBacteria" id="ACO80077">
    <property type="protein sequence ID" value="ACO80077"/>
    <property type="gene ID" value="Avin_39370"/>
</dbReference>
<protein>
    <recommendedName>
        <fullName evidence="3">Lipoprotein</fullName>
    </recommendedName>
</protein>
<dbReference type="OrthoDB" id="6990457at2"/>
<keyword evidence="2" id="KW-1185">Reference proteome</keyword>
<name>C1DSY4_AZOVD</name>
<dbReference type="AlphaFoldDB" id="C1DSY4"/>
<dbReference type="RefSeq" id="WP_012702452.1">
    <property type="nucleotide sequence ID" value="NC_012560.1"/>
</dbReference>
<evidence type="ECO:0008006" key="3">
    <source>
        <dbReference type="Google" id="ProtNLM"/>
    </source>
</evidence>
<dbReference type="KEGG" id="avn:Avin_39370"/>
<reference evidence="1 2" key="1">
    <citation type="journal article" date="2009" name="J. Bacteriol.">
        <title>Genome sequence of Azotobacter vinelandii, an obligate aerobe specialized to support diverse anaerobic metabolic processes.</title>
        <authorList>
            <person name="Setubal J.C."/>
            <person name="dos Santos P."/>
            <person name="Goldman B.S."/>
            <person name="Ertesvag H."/>
            <person name="Espin G."/>
            <person name="Rubio L.M."/>
            <person name="Valla S."/>
            <person name="Almeida N.F."/>
            <person name="Balasubramanian D."/>
            <person name="Cromes L."/>
            <person name="Curatti L."/>
            <person name="Du Z."/>
            <person name="Godsy E."/>
            <person name="Goodner B."/>
            <person name="Hellner-Burris K."/>
            <person name="Hernandez J.A."/>
            <person name="Houmiel K."/>
            <person name="Imperial J."/>
            <person name="Kennedy C."/>
            <person name="Larson T.J."/>
            <person name="Latreille P."/>
            <person name="Ligon L.S."/>
            <person name="Lu J."/>
            <person name="Maerk M."/>
            <person name="Miller N.M."/>
            <person name="Norton S."/>
            <person name="O'Carroll I.P."/>
            <person name="Paulsen I."/>
            <person name="Raulfs E.C."/>
            <person name="Roemer R."/>
            <person name="Rosser J."/>
            <person name="Segura D."/>
            <person name="Slater S."/>
            <person name="Stricklin S.L."/>
            <person name="Studholme D.J."/>
            <person name="Sun J."/>
            <person name="Viana C.J."/>
            <person name="Wallin E."/>
            <person name="Wang B."/>
            <person name="Wheeler C."/>
            <person name="Zhu H."/>
            <person name="Dean D.R."/>
            <person name="Dixon R."/>
            <person name="Wood D."/>
        </authorList>
    </citation>
    <scope>NUCLEOTIDE SEQUENCE [LARGE SCALE GENOMIC DNA]</scope>
    <source>
        <strain evidence="2">DJ / ATCC BAA-1303</strain>
    </source>
</reference>
<organism evidence="1 2">
    <name type="scientific">Azotobacter vinelandii (strain DJ / ATCC BAA-1303)</name>
    <dbReference type="NCBI Taxonomy" id="322710"/>
    <lineage>
        <taxon>Bacteria</taxon>
        <taxon>Pseudomonadati</taxon>
        <taxon>Pseudomonadota</taxon>
        <taxon>Gammaproteobacteria</taxon>
        <taxon>Pseudomonadales</taxon>
        <taxon>Pseudomonadaceae</taxon>
        <taxon>Azotobacter</taxon>
    </lineage>
</organism>